<evidence type="ECO:0000313" key="2">
    <source>
        <dbReference type="Proteomes" id="UP001519292"/>
    </source>
</evidence>
<dbReference type="RefSeq" id="WP_209685435.1">
    <property type="nucleotide sequence ID" value="NZ_JAGGLU010000001.1"/>
</dbReference>
<dbReference type="Proteomes" id="UP001519292">
    <property type="component" value="Unassembled WGS sequence"/>
</dbReference>
<reference evidence="1 2" key="1">
    <citation type="submission" date="2021-03" db="EMBL/GenBank/DDBJ databases">
        <title>Genomic Encyclopedia of Type Strains, Phase IV (KMG-IV): sequencing the most valuable type-strain genomes for metagenomic binning, comparative biology and taxonomic classification.</title>
        <authorList>
            <person name="Goeker M."/>
        </authorList>
    </citation>
    <scope>NUCLEOTIDE SEQUENCE [LARGE SCALE GENOMIC DNA]</scope>
    <source>
        <strain evidence="1 2">DSM 101872</strain>
    </source>
</reference>
<organism evidence="1 2">
    <name type="scientific">Lactobacillus colini</name>
    <dbReference type="NCBI Taxonomy" id="1819254"/>
    <lineage>
        <taxon>Bacteria</taxon>
        <taxon>Bacillati</taxon>
        <taxon>Bacillota</taxon>
        <taxon>Bacilli</taxon>
        <taxon>Lactobacillales</taxon>
        <taxon>Lactobacillaceae</taxon>
        <taxon>Lactobacillus</taxon>
    </lineage>
</organism>
<keyword evidence="2" id="KW-1185">Reference proteome</keyword>
<protein>
    <recommendedName>
        <fullName evidence="3">Phage protein</fullName>
    </recommendedName>
</protein>
<comment type="caution">
    <text evidence="1">The sequence shown here is derived from an EMBL/GenBank/DDBJ whole genome shotgun (WGS) entry which is preliminary data.</text>
</comment>
<proteinExistence type="predicted"/>
<evidence type="ECO:0000313" key="1">
    <source>
        <dbReference type="EMBL" id="MBP2057014.1"/>
    </source>
</evidence>
<gene>
    <name evidence="1" type="ORF">J2Z60_000176</name>
</gene>
<sequence length="95" mass="10915">MAKNRKQYFEGVTKTGFRYHVERDVIDDMELIDLLADLEDGSISALPKILVKLLGEKQKRALYDHCKDKMSSRIPSSKVMSEIQDIMTNPNLKKS</sequence>
<accession>A0ABS4MBH4</accession>
<name>A0ABS4MBH4_9LACO</name>
<evidence type="ECO:0008006" key="3">
    <source>
        <dbReference type="Google" id="ProtNLM"/>
    </source>
</evidence>
<dbReference type="EMBL" id="JAGGLU010000001">
    <property type="protein sequence ID" value="MBP2057014.1"/>
    <property type="molecule type" value="Genomic_DNA"/>
</dbReference>